<protein>
    <submittedName>
        <fullName evidence="2">Methyltransferase domain-containing protein</fullName>
    </submittedName>
</protein>
<feature type="domain" description="Methyltransferase type 11" evidence="1">
    <location>
        <begin position="50"/>
        <end position="141"/>
    </location>
</feature>
<name>A0AA46AHJ0_9CLOT</name>
<keyword evidence="2" id="KW-0489">Methyltransferase</keyword>
<dbReference type="NCBIfam" id="NF045667">
    <property type="entry name" value="MTase_DVU1556"/>
    <property type="match status" value="1"/>
</dbReference>
<dbReference type="RefSeq" id="WP_283407666.1">
    <property type="nucleotide sequence ID" value="NZ_FXUF01000001.1"/>
</dbReference>
<dbReference type="PANTHER" id="PTHR43591">
    <property type="entry name" value="METHYLTRANSFERASE"/>
    <property type="match status" value="1"/>
</dbReference>
<accession>A0AA46AHJ0</accession>
<organism evidence="2 3">
    <name type="scientific">Anoxynatronum buryatiense</name>
    <dbReference type="NCBI Taxonomy" id="489973"/>
    <lineage>
        <taxon>Bacteria</taxon>
        <taxon>Bacillati</taxon>
        <taxon>Bacillota</taxon>
        <taxon>Clostridia</taxon>
        <taxon>Eubacteriales</taxon>
        <taxon>Clostridiaceae</taxon>
        <taxon>Anoxynatronum</taxon>
    </lineage>
</organism>
<dbReference type="CDD" id="cd02440">
    <property type="entry name" value="AdoMet_MTases"/>
    <property type="match status" value="1"/>
</dbReference>
<proteinExistence type="predicted"/>
<evidence type="ECO:0000313" key="3">
    <source>
        <dbReference type="Proteomes" id="UP001158066"/>
    </source>
</evidence>
<evidence type="ECO:0000259" key="1">
    <source>
        <dbReference type="Pfam" id="PF08241"/>
    </source>
</evidence>
<dbReference type="Gene3D" id="3.40.50.150">
    <property type="entry name" value="Vaccinia Virus protein VP39"/>
    <property type="match status" value="1"/>
</dbReference>
<keyword evidence="3" id="KW-1185">Reference proteome</keyword>
<comment type="caution">
    <text evidence="2">The sequence shown here is derived from an EMBL/GenBank/DDBJ whole genome shotgun (WGS) entry which is preliminary data.</text>
</comment>
<dbReference type="Pfam" id="PF08241">
    <property type="entry name" value="Methyltransf_11"/>
    <property type="match status" value="1"/>
</dbReference>
<dbReference type="GO" id="GO:0032259">
    <property type="term" value="P:methylation"/>
    <property type="evidence" value="ECO:0007669"/>
    <property type="project" value="UniProtKB-KW"/>
</dbReference>
<evidence type="ECO:0000313" key="2">
    <source>
        <dbReference type="EMBL" id="SMP40016.1"/>
    </source>
</evidence>
<dbReference type="AlphaFoldDB" id="A0AA46AHJ0"/>
<dbReference type="Proteomes" id="UP001158066">
    <property type="component" value="Unassembled WGS sequence"/>
</dbReference>
<dbReference type="EMBL" id="FXUF01000001">
    <property type="protein sequence ID" value="SMP40016.1"/>
    <property type="molecule type" value="Genomic_DNA"/>
</dbReference>
<gene>
    <name evidence="2" type="ORF">SAMN06296020_101313</name>
</gene>
<keyword evidence="2" id="KW-0808">Transferase</keyword>
<sequence>MEIMGREEKIKLYENPLFEELTDGSIRPGGFQLTMKALEYGDFYSKSKLLDLGCGMGATVDFIQQHYDYTCAGLDASPLLVEKGKKKYGSLNLIEGKAEALPFPTASFDGVLMECSFSLMESKEKVLQEVHRTLKPQGCLMLTDMYQRQQELMAVDGNAGIESCLMSPMRLKDLDHMLQNNGFNVELMEDETHHLHSMVASMIMNFGSAADFWKMITHQPVDDRWTPCNSKVKMGYFLCVARKRN</sequence>
<reference evidence="2" key="1">
    <citation type="submission" date="2017-05" db="EMBL/GenBank/DDBJ databases">
        <authorList>
            <person name="Varghese N."/>
            <person name="Submissions S."/>
        </authorList>
    </citation>
    <scope>NUCLEOTIDE SEQUENCE</scope>
    <source>
        <strain evidence="2">Su22</strain>
    </source>
</reference>
<dbReference type="GO" id="GO:0008757">
    <property type="term" value="F:S-adenosylmethionine-dependent methyltransferase activity"/>
    <property type="evidence" value="ECO:0007669"/>
    <property type="project" value="InterPro"/>
</dbReference>
<dbReference type="InterPro" id="IPR013216">
    <property type="entry name" value="Methyltransf_11"/>
</dbReference>
<dbReference type="InterPro" id="IPR029063">
    <property type="entry name" value="SAM-dependent_MTases_sf"/>
</dbReference>
<dbReference type="SUPFAM" id="SSF53335">
    <property type="entry name" value="S-adenosyl-L-methionine-dependent methyltransferases"/>
    <property type="match status" value="1"/>
</dbReference>